<keyword evidence="12" id="KW-0575">Peroxidase</keyword>
<dbReference type="GO" id="GO:0004130">
    <property type="term" value="F:cytochrome-c peroxidase activity"/>
    <property type="evidence" value="ECO:0007669"/>
    <property type="project" value="TreeGrafter"/>
</dbReference>
<evidence type="ECO:0000313" key="13">
    <source>
        <dbReference type="Proteomes" id="UP000005317"/>
    </source>
</evidence>
<evidence type="ECO:0000313" key="12">
    <source>
        <dbReference type="EMBL" id="EIJ35479.1"/>
    </source>
</evidence>
<dbReference type="Pfam" id="PF03150">
    <property type="entry name" value="CCP_MauG"/>
    <property type="match status" value="1"/>
</dbReference>
<feature type="signal peptide" evidence="10">
    <location>
        <begin position="1"/>
        <end position="30"/>
    </location>
</feature>
<feature type="binding site" description="covalent" evidence="8">
    <location>
        <position position="249"/>
    </location>
    <ligand>
        <name>heme c</name>
        <dbReference type="ChEBI" id="CHEBI:61717"/>
        <label>2</label>
    </ligand>
</feature>
<comment type="subcellular location">
    <subcellularLocation>
        <location evidence="1">Periplasm</location>
    </subcellularLocation>
</comment>
<evidence type="ECO:0000256" key="1">
    <source>
        <dbReference type="ARBA" id="ARBA00004418"/>
    </source>
</evidence>
<protein>
    <submittedName>
        <fullName evidence="12">Di-heme cytochrome c peroxidase</fullName>
    </submittedName>
</protein>
<name>A0A656HJP8_THINJ</name>
<dbReference type="GO" id="GO:0020037">
    <property type="term" value="F:heme binding"/>
    <property type="evidence" value="ECO:0007669"/>
    <property type="project" value="InterPro"/>
</dbReference>
<gene>
    <name evidence="12" type="ORF">Thini_2953</name>
</gene>
<dbReference type="PANTHER" id="PTHR30600">
    <property type="entry name" value="CYTOCHROME C PEROXIDASE-RELATED"/>
    <property type="match status" value="1"/>
</dbReference>
<keyword evidence="2 8" id="KW-0349">Heme</keyword>
<dbReference type="EMBL" id="JH651384">
    <property type="protein sequence ID" value="EIJ35479.1"/>
    <property type="molecule type" value="Genomic_DNA"/>
</dbReference>
<keyword evidence="3 9" id="KW-0479">Metal-binding</keyword>
<dbReference type="InterPro" id="IPR023929">
    <property type="entry name" value="MbnH-like"/>
</dbReference>
<feature type="binding site" description="axial binding residue" evidence="9">
    <location>
        <position position="250"/>
    </location>
    <ligand>
        <name>heme c</name>
        <dbReference type="ChEBI" id="CHEBI:61717"/>
        <label>2</label>
    </ligand>
    <ligandPart>
        <name>Fe</name>
        <dbReference type="ChEBI" id="CHEBI:18248"/>
    </ligandPart>
</feature>
<accession>A0A656HJP8</accession>
<feature type="binding site" description="covalent" evidence="8">
    <location>
        <position position="92"/>
    </location>
    <ligand>
        <name>heme c</name>
        <dbReference type="ChEBI" id="CHEBI:61717"/>
        <label>1</label>
    </ligand>
</feature>
<reference evidence="13" key="1">
    <citation type="journal article" date="2011" name="Stand. Genomic Sci.">
        <title>Genome sequence of the filamentous, gliding Thiothrix nivea neotype strain (JP2(T)).</title>
        <authorList>
            <person name="Lapidus A."/>
            <person name="Nolan M."/>
            <person name="Lucas S."/>
            <person name="Glavina Del Rio T."/>
            <person name="Tice H."/>
            <person name="Cheng J.F."/>
            <person name="Tapia R."/>
            <person name="Han C."/>
            <person name="Goodwin L."/>
            <person name="Pitluck S."/>
            <person name="Liolios K."/>
            <person name="Pagani I."/>
            <person name="Ivanova N."/>
            <person name="Huntemann M."/>
            <person name="Mavromatis K."/>
            <person name="Mikhailova N."/>
            <person name="Pati A."/>
            <person name="Chen A."/>
            <person name="Palaniappan K."/>
            <person name="Land M."/>
            <person name="Brambilla E.M."/>
            <person name="Rohde M."/>
            <person name="Abt B."/>
            <person name="Verbarg S."/>
            <person name="Goker M."/>
            <person name="Bristow J."/>
            <person name="Eisen J.A."/>
            <person name="Markowitz V."/>
            <person name="Hugenholtz P."/>
            <person name="Kyrpides N.C."/>
            <person name="Klenk H.P."/>
            <person name="Woyke T."/>
        </authorList>
    </citation>
    <scope>NUCLEOTIDE SEQUENCE [LARGE SCALE GENOMIC DNA]</scope>
    <source>
        <strain evidence="13">ATCC 35100 / DSM 5205 / JP2</strain>
    </source>
</reference>
<feature type="chain" id="PRO_5024861651" evidence="10">
    <location>
        <begin position="31"/>
        <end position="397"/>
    </location>
</feature>
<evidence type="ECO:0000259" key="11">
    <source>
        <dbReference type="PROSITE" id="PS51007"/>
    </source>
</evidence>
<dbReference type="PANTHER" id="PTHR30600:SF14">
    <property type="entry name" value="CYTOCHROME C PEROXIDASE"/>
    <property type="match status" value="1"/>
</dbReference>
<sequence precursor="true">MKTATFLHTATSAALLTGCALLLAGCPQKASHTTIDTGDGTTFASRDFNWNIPAGYPLPVVPITNPLTEAKFQLGRHLFYDTRLSGNGTKACASCHLQSLAFSDGVTQALGSTGMMHPRNSQALVNIAYNASVNWGNPTTVSLEQQAPIPMFGEFPVELGINDSNKATVLARFKAEPKYADLFAQAFQGETDPVNFDNIVKALASFGRGLNSFNSPFDKHEAGDPNALSASALRGLRLFFDEKTECFHCHDGMNFTQSSFDRTQTFASAVFFNNGLYNIDGKGGYPEGGQGIYEITSKPEDMGRFRPPTLRNIALTAPYMHDGSIATLEEVVRHYNAGGRNITAGPNAGDGRLNPNKSSFVRPIGMTEQEIQDLVAFLESLTDTDFVTNPRFANPWN</sequence>
<feature type="binding site" description="covalent" evidence="8">
    <location>
        <position position="95"/>
    </location>
    <ligand>
        <name>heme c</name>
        <dbReference type="ChEBI" id="CHEBI:61717"/>
        <label>1</label>
    </ligand>
</feature>
<keyword evidence="7 9" id="KW-0408">Iron</keyword>
<organism evidence="12 13">
    <name type="scientific">Thiothrix nivea (strain ATCC 35100 / DSM 5205 / JP2)</name>
    <dbReference type="NCBI Taxonomy" id="870187"/>
    <lineage>
        <taxon>Bacteria</taxon>
        <taxon>Pseudomonadati</taxon>
        <taxon>Pseudomonadota</taxon>
        <taxon>Gammaproteobacteria</taxon>
        <taxon>Thiotrichales</taxon>
        <taxon>Thiotrichaceae</taxon>
        <taxon>Thiothrix</taxon>
    </lineage>
</organism>
<feature type="binding site" description="axial binding residue" evidence="9">
    <location>
        <position position="96"/>
    </location>
    <ligand>
        <name>heme c</name>
        <dbReference type="ChEBI" id="CHEBI:61717"/>
        <label>1</label>
    </ligand>
    <ligandPart>
        <name>Fe</name>
        <dbReference type="ChEBI" id="CHEBI:18248"/>
    </ligandPart>
</feature>
<evidence type="ECO:0000256" key="8">
    <source>
        <dbReference type="PIRSR" id="PIRSR000294-1"/>
    </source>
</evidence>
<dbReference type="InterPro" id="IPR004852">
    <property type="entry name" value="Di-haem_cyt_c_peroxidsae"/>
</dbReference>
<comment type="PTM">
    <text evidence="8">Binds 2 heme groups per subunit.</text>
</comment>
<dbReference type="SUPFAM" id="SSF46626">
    <property type="entry name" value="Cytochrome c"/>
    <property type="match status" value="2"/>
</dbReference>
<evidence type="ECO:0000256" key="5">
    <source>
        <dbReference type="ARBA" id="ARBA00022764"/>
    </source>
</evidence>
<proteinExistence type="predicted"/>
<comment type="cofactor">
    <cofactor evidence="8">
        <name>heme</name>
        <dbReference type="ChEBI" id="CHEBI:30413"/>
    </cofactor>
    <text evidence="8">Binds 2 heme groups.</text>
</comment>
<evidence type="ECO:0000256" key="4">
    <source>
        <dbReference type="ARBA" id="ARBA00022729"/>
    </source>
</evidence>
<evidence type="ECO:0000256" key="10">
    <source>
        <dbReference type="SAM" id="SignalP"/>
    </source>
</evidence>
<dbReference type="RefSeq" id="WP_002709379.1">
    <property type="nucleotide sequence ID" value="NZ_JH651384.1"/>
</dbReference>
<keyword evidence="4 10" id="KW-0732">Signal</keyword>
<feature type="binding site" description="covalent" evidence="8">
    <location>
        <position position="246"/>
    </location>
    <ligand>
        <name>heme c</name>
        <dbReference type="ChEBI" id="CHEBI:61717"/>
        <label>2</label>
    </ligand>
</feature>
<dbReference type="PIRSF" id="PIRSF000294">
    <property type="entry name" value="Cytochrome-c_peroxidase"/>
    <property type="match status" value="1"/>
</dbReference>
<dbReference type="InterPro" id="IPR036909">
    <property type="entry name" value="Cyt_c-like_dom_sf"/>
</dbReference>
<keyword evidence="5" id="KW-0574">Periplasm</keyword>
<dbReference type="InterPro" id="IPR009056">
    <property type="entry name" value="Cyt_c-like_dom"/>
</dbReference>
<feature type="domain" description="Cytochrome c" evidence="11">
    <location>
        <begin position="70"/>
        <end position="207"/>
    </location>
</feature>
<dbReference type="Proteomes" id="UP000005317">
    <property type="component" value="Unassembled WGS sequence"/>
</dbReference>
<evidence type="ECO:0000256" key="2">
    <source>
        <dbReference type="ARBA" id="ARBA00022617"/>
    </source>
</evidence>
<keyword evidence="6" id="KW-0560">Oxidoreductase</keyword>
<dbReference type="NCBIfam" id="TIGR04039">
    <property type="entry name" value="MXAN_0977_Heme2"/>
    <property type="match status" value="1"/>
</dbReference>
<evidence type="ECO:0000256" key="9">
    <source>
        <dbReference type="PIRSR" id="PIRSR000294-2"/>
    </source>
</evidence>
<dbReference type="InterPro" id="IPR026259">
    <property type="entry name" value="MauG/Cytc_peroxidase"/>
</dbReference>
<keyword evidence="13" id="KW-1185">Reference proteome</keyword>
<dbReference type="AlphaFoldDB" id="A0A656HJP8"/>
<feature type="domain" description="Cytochrome c" evidence="11">
    <location>
        <begin position="230"/>
        <end position="382"/>
    </location>
</feature>
<dbReference type="PROSITE" id="PS51007">
    <property type="entry name" value="CYTC"/>
    <property type="match status" value="2"/>
</dbReference>
<dbReference type="GO" id="GO:0046872">
    <property type="term" value="F:metal ion binding"/>
    <property type="evidence" value="ECO:0007669"/>
    <property type="project" value="UniProtKB-KW"/>
</dbReference>
<evidence type="ECO:0000256" key="6">
    <source>
        <dbReference type="ARBA" id="ARBA00023002"/>
    </source>
</evidence>
<evidence type="ECO:0000256" key="7">
    <source>
        <dbReference type="ARBA" id="ARBA00023004"/>
    </source>
</evidence>
<dbReference type="GO" id="GO:0042597">
    <property type="term" value="C:periplasmic space"/>
    <property type="evidence" value="ECO:0007669"/>
    <property type="project" value="UniProtKB-SubCell"/>
</dbReference>
<dbReference type="OrthoDB" id="9805202at2"/>
<evidence type="ECO:0000256" key="3">
    <source>
        <dbReference type="ARBA" id="ARBA00022723"/>
    </source>
</evidence>
<dbReference type="GO" id="GO:0009055">
    <property type="term" value="F:electron transfer activity"/>
    <property type="evidence" value="ECO:0007669"/>
    <property type="project" value="InterPro"/>
</dbReference>
<dbReference type="InterPro" id="IPR051395">
    <property type="entry name" value="Cytochrome_c_Peroxidase/MauG"/>
</dbReference>
<dbReference type="Gene3D" id="1.10.760.10">
    <property type="entry name" value="Cytochrome c-like domain"/>
    <property type="match status" value="2"/>
</dbReference>
<dbReference type="PROSITE" id="PS51257">
    <property type="entry name" value="PROKAR_LIPOPROTEIN"/>
    <property type="match status" value="1"/>
</dbReference>